<gene>
    <name evidence="1" type="ORF">PXEA_LOCUS9958</name>
</gene>
<organism evidence="1 2">
    <name type="scientific">Protopolystoma xenopodis</name>
    <dbReference type="NCBI Taxonomy" id="117903"/>
    <lineage>
        <taxon>Eukaryota</taxon>
        <taxon>Metazoa</taxon>
        <taxon>Spiralia</taxon>
        <taxon>Lophotrochozoa</taxon>
        <taxon>Platyhelminthes</taxon>
        <taxon>Monogenea</taxon>
        <taxon>Polyopisthocotylea</taxon>
        <taxon>Polystomatidea</taxon>
        <taxon>Polystomatidae</taxon>
        <taxon>Protopolystoma</taxon>
    </lineage>
</organism>
<dbReference type="SUPFAM" id="SSF51735">
    <property type="entry name" value="NAD(P)-binding Rossmann-fold domains"/>
    <property type="match status" value="1"/>
</dbReference>
<dbReference type="InterPro" id="IPR036291">
    <property type="entry name" value="NAD(P)-bd_dom_sf"/>
</dbReference>
<proteinExistence type="predicted"/>
<evidence type="ECO:0000313" key="2">
    <source>
        <dbReference type="Proteomes" id="UP000784294"/>
    </source>
</evidence>
<comment type="caution">
    <text evidence="1">The sequence shown here is derived from an EMBL/GenBank/DDBJ whole genome shotgun (WGS) entry which is preliminary data.</text>
</comment>
<dbReference type="EMBL" id="CAAALY010028753">
    <property type="protein sequence ID" value="VEL16518.1"/>
    <property type="molecule type" value="Genomic_DNA"/>
</dbReference>
<feature type="non-terminal residue" evidence="1">
    <location>
        <position position="1"/>
    </location>
</feature>
<name>A0A448WP14_9PLAT</name>
<keyword evidence="2" id="KW-1185">Reference proteome</keyword>
<dbReference type="Gene3D" id="3.40.50.720">
    <property type="entry name" value="NAD(P)-binding Rossmann-like Domain"/>
    <property type="match status" value="1"/>
</dbReference>
<evidence type="ECO:0000313" key="1">
    <source>
        <dbReference type="EMBL" id="VEL16518.1"/>
    </source>
</evidence>
<protein>
    <submittedName>
        <fullName evidence="1">Uncharacterized protein</fullName>
    </submittedName>
</protein>
<accession>A0A448WP14</accession>
<sequence length="184" mass="20393">PYLFSHCNVSLLPLPSRSASLHSVSRLDSLGRQLVELERRVEEIVAKRHEPPVEVVVCRTCFLTDSLAHIIQLQSPLRAAYKSGVLRLRLPVHPDREFTPITAADLGAAVARLLLLPSPTEGACNRSQLHMLHLAGPATTAAEFAGLCSAWLNKEGRALGRQATNKTLRHYKKTCSYRRATFHN</sequence>
<dbReference type="AlphaFoldDB" id="A0A448WP14"/>
<reference evidence="1" key="1">
    <citation type="submission" date="2018-11" db="EMBL/GenBank/DDBJ databases">
        <authorList>
            <consortium name="Pathogen Informatics"/>
        </authorList>
    </citation>
    <scope>NUCLEOTIDE SEQUENCE</scope>
</reference>
<dbReference type="Proteomes" id="UP000784294">
    <property type="component" value="Unassembled WGS sequence"/>
</dbReference>